<proteinExistence type="predicted"/>
<reference evidence="5 6" key="1">
    <citation type="journal article" date="2015" name="Genome Announc.">
        <title>Genomes of Geoalkalibacter ferrihydriticus Z-0531T and Geoalkalibacter subterraneus Red1T, Two Haloalkaliphilic Metal-Reducing Deltaproteobacteria.</title>
        <authorList>
            <person name="Badalamenti J.P."/>
            <person name="Krajmalnik-Brown R."/>
            <person name="Torres C.I."/>
            <person name="Bond D.R."/>
        </authorList>
    </citation>
    <scope>NUCLEOTIDE SEQUENCE [LARGE SCALE GENOMIC DNA]</scope>
    <source>
        <strain evidence="5 6">Red1</strain>
    </source>
</reference>
<dbReference type="STRING" id="483547.GSUB_08325"/>
<keyword evidence="1" id="KW-0813">Transport</keyword>
<dbReference type="PROSITE" id="PS00211">
    <property type="entry name" value="ABC_TRANSPORTER_1"/>
    <property type="match status" value="1"/>
</dbReference>
<dbReference type="GO" id="GO:0005524">
    <property type="term" value="F:ATP binding"/>
    <property type="evidence" value="ECO:0007669"/>
    <property type="project" value="UniProtKB-KW"/>
</dbReference>
<dbReference type="Pfam" id="PF00005">
    <property type="entry name" value="ABC_tran"/>
    <property type="match status" value="1"/>
</dbReference>
<dbReference type="AlphaFoldDB" id="A0A0B5FPI9"/>
<dbReference type="InterPro" id="IPR027417">
    <property type="entry name" value="P-loop_NTPase"/>
</dbReference>
<dbReference type="KEGG" id="gsb:GSUB_08325"/>
<dbReference type="SMART" id="SM00382">
    <property type="entry name" value="AAA"/>
    <property type="match status" value="1"/>
</dbReference>
<dbReference type="InterPro" id="IPR051120">
    <property type="entry name" value="ABC_AA/LPS_Transport"/>
</dbReference>
<dbReference type="PANTHER" id="PTHR45772:SF10">
    <property type="entry name" value="LIPOPOLYSACCHARIDE EXPORT SYSTEM ATP-BINDING PROTEIN LPTB"/>
    <property type="match status" value="1"/>
</dbReference>
<protein>
    <submittedName>
        <fullName evidence="5">ABC transporter ATP-binding protein</fullName>
    </submittedName>
</protein>
<evidence type="ECO:0000256" key="2">
    <source>
        <dbReference type="ARBA" id="ARBA00022741"/>
    </source>
</evidence>
<evidence type="ECO:0000313" key="5">
    <source>
        <dbReference type="EMBL" id="AJF06559.1"/>
    </source>
</evidence>
<dbReference type="SUPFAM" id="SSF52540">
    <property type="entry name" value="P-loop containing nucleoside triphosphate hydrolases"/>
    <property type="match status" value="1"/>
</dbReference>
<dbReference type="InterPro" id="IPR003593">
    <property type="entry name" value="AAA+_ATPase"/>
</dbReference>
<dbReference type="PROSITE" id="PS50893">
    <property type="entry name" value="ABC_TRANSPORTER_2"/>
    <property type="match status" value="1"/>
</dbReference>
<dbReference type="RefSeq" id="WP_040200219.1">
    <property type="nucleotide sequence ID" value="NZ_CP010311.1"/>
</dbReference>
<dbReference type="EMBL" id="CP010311">
    <property type="protein sequence ID" value="AJF06559.1"/>
    <property type="molecule type" value="Genomic_DNA"/>
</dbReference>
<sequence length="238" mass="26453">MSLLEMRNIVYRTPDRTIIDHLDMSLDSGEVHALIGTNGTGKSTLAYLIMGCSRQSPQQGEIVFDGQKINDLEIHERARLGISLAWQEPVRFEGLRVDEYLCLHDKTLDADSYLKQVGLDPSSYAKRMVDKNLSGGERKRIELASVLALKPRLAILDEPDSGIDMLSTRDILQVIDSFRQSGAAVLLITHREEIAGCADHASQICDGRIVCTGDPRHVAAHYQNRKCLLCDGVECGYE</sequence>
<dbReference type="GO" id="GO:0016887">
    <property type="term" value="F:ATP hydrolysis activity"/>
    <property type="evidence" value="ECO:0007669"/>
    <property type="project" value="InterPro"/>
</dbReference>
<gene>
    <name evidence="5" type="ORF">GSUB_08325</name>
</gene>
<dbReference type="PANTHER" id="PTHR45772">
    <property type="entry name" value="CONSERVED COMPONENT OF ABC TRANSPORTER FOR NATURAL AMINO ACIDS-RELATED"/>
    <property type="match status" value="1"/>
</dbReference>
<evidence type="ECO:0000256" key="3">
    <source>
        <dbReference type="ARBA" id="ARBA00022840"/>
    </source>
</evidence>
<dbReference type="Gene3D" id="3.40.50.300">
    <property type="entry name" value="P-loop containing nucleotide triphosphate hydrolases"/>
    <property type="match status" value="1"/>
</dbReference>
<dbReference type="Proteomes" id="UP000035036">
    <property type="component" value="Chromosome"/>
</dbReference>
<feature type="domain" description="ABC transporter" evidence="4">
    <location>
        <begin position="4"/>
        <end position="231"/>
    </location>
</feature>
<dbReference type="GO" id="GO:0005886">
    <property type="term" value="C:plasma membrane"/>
    <property type="evidence" value="ECO:0007669"/>
    <property type="project" value="TreeGrafter"/>
</dbReference>
<accession>A0A0B5FPI9</accession>
<evidence type="ECO:0000256" key="1">
    <source>
        <dbReference type="ARBA" id="ARBA00022448"/>
    </source>
</evidence>
<keyword evidence="3 5" id="KW-0067">ATP-binding</keyword>
<dbReference type="InterPro" id="IPR003439">
    <property type="entry name" value="ABC_transporter-like_ATP-bd"/>
</dbReference>
<dbReference type="InterPro" id="IPR017871">
    <property type="entry name" value="ABC_transporter-like_CS"/>
</dbReference>
<dbReference type="HOGENOM" id="CLU_000604_1_2_7"/>
<organism evidence="5 6">
    <name type="scientific">Geoalkalibacter subterraneus</name>
    <dbReference type="NCBI Taxonomy" id="483547"/>
    <lineage>
        <taxon>Bacteria</taxon>
        <taxon>Pseudomonadati</taxon>
        <taxon>Thermodesulfobacteriota</taxon>
        <taxon>Desulfuromonadia</taxon>
        <taxon>Desulfuromonadales</taxon>
        <taxon>Geoalkalibacteraceae</taxon>
        <taxon>Geoalkalibacter</taxon>
    </lineage>
</organism>
<keyword evidence="2" id="KW-0547">Nucleotide-binding</keyword>
<evidence type="ECO:0000259" key="4">
    <source>
        <dbReference type="PROSITE" id="PS50893"/>
    </source>
</evidence>
<dbReference type="OrthoDB" id="9809450at2"/>
<keyword evidence="6" id="KW-1185">Reference proteome</keyword>
<evidence type="ECO:0000313" key="6">
    <source>
        <dbReference type="Proteomes" id="UP000035036"/>
    </source>
</evidence>
<name>A0A0B5FPI9_9BACT</name>